<keyword evidence="6" id="KW-1185">Reference proteome</keyword>
<feature type="chain" id="PRO_5046234376" evidence="2">
    <location>
        <begin position="26"/>
        <end position="956"/>
    </location>
</feature>
<reference evidence="5" key="1">
    <citation type="submission" date="2023-07" db="EMBL/GenBank/DDBJ databases">
        <title>Gilvimarinus algae sp. nov., isolated from the surface of Kelp.</title>
        <authorList>
            <person name="Sun Y.Y."/>
            <person name="Gong Y."/>
            <person name="Du Z.J."/>
        </authorList>
    </citation>
    <scope>NUCLEOTIDE SEQUENCE</scope>
    <source>
        <strain evidence="5">SDUM040014</strain>
    </source>
</reference>
<dbReference type="Gene3D" id="1.20.58.2150">
    <property type="match status" value="1"/>
</dbReference>
<gene>
    <name evidence="5" type="ORF">QWI16_13060</name>
</gene>
<organism evidence="5 6">
    <name type="scientific">Gilvimarinus algae</name>
    <dbReference type="NCBI Taxonomy" id="3058037"/>
    <lineage>
        <taxon>Bacteria</taxon>
        <taxon>Pseudomonadati</taxon>
        <taxon>Pseudomonadota</taxon>
        <taxon>Gammaproteobacteria</taxon>
        <taxon>Cellvibrionales</taxon>
        <taxon>Cellvibrionaceae</taxon>
        <taxon>Gilvimarinus</taxon>
    </lineage>
</organism>
<accession>A0ABT8TG91</accession>
<proteinExistence type="predicted"/>
<evidence type="ECO:0000313" key="6">
    <source>
        <dbReference type="Proteomes" id="UP001168380"/>
    </source>
</evidence>
<feature type="domain" description="Gylcosyl hydrolase 115 C-terminal" evidence="4">
    <location>
        <begin position="784"/>
        <end position="952"/>
    </location>
</feature>
<dbReference type="PANTHER" id="PTHR37842">
    <property type="match status" value="1"/>
</dbReference>
<comment type="caution">
    <text evidence="5">The sequence shown here is derived from an EMBL/GenBank/DDBJ whole genome shotgun (WGS) entry which is preliminary data.</text>
</comment>
<dbReference type="Gene3D" id="2.60.120.1620">
    <property type="match status" value="1"/>
</dbReference>
<dbReference type="PROSITE" id="PS51257">
    <property type="entry name" value="PROKAR_LIPOPROTEIN"/>
    <property type="match status" value="1"/>
</dbReference>
<feature type="domain" description="Alpha glucuronidase N-terminal" evidence="3">
    <location>
        <begin position="56"/>
        <end position="159"/>
    </location>
</feature>
<keyword evidence="1 5" id="KW-0378">Hydrolase</keyword>
<dbReference type="GO" id="GO:0016787">
    <property type="term" value="F:hydrolase activity"/>
    <property type="evidence" value="ECO:0007669"/>
    <property type="project" value="UniProtKB-KW"/>
</dbReference>
<dbReference type="RefSeq" id="WP_302713812.1">
    <property type="nucleotide sequence ID" value="NZ_JAULRT010000060.1"/>
</dbReference>
<sequence>MSNLKPWLWLASVFACALFSTPALALGEPSYLSERPSDSTFNLVDGNHTATLYLSENADTAIQFALKDLQRDIERVTGKQPRITSKTDALSEFSLIVGEIGKHPLIDELIAQGKLTVDEIAGQWEGYLIQVLDQPFAGVKKALVVAGTDRRGAAYGLYDISEQIGVSPWYWWADVPVKRRDGLYIRSNTRVVDAPKIKYRGIFLNDEAPALTGWVHENYGNYNSEFYAKVFELLMRLKANYLWPAMWNNAFADDDPRNMVLAHQRGIVMGTSHHEPMMRADKEWNRYGEGPWDYERNPEKLYKFWEAGARRNKPYDSIYTMGMRGQADTPMSDEQNIGLLEKIVADQRDILDKVFERDLTDVPQVWALYKEVQGYYESGMRVPDDVTLLWADDNWGNIRRLPTPQERDREGGAGVYYHFDYVGGPRSYRWMNVTPIAKVWEQMNLAYAYDAKRIWIVNVGDLKPQEFPTEFFLRLAWNPEDWPKERLQEFGRLWATREFGPEHAAEIERLITGYTRHNGRRKPELMSPDTYSQLNYNEADRVSAELAELLDSAEALYNIMDLRQRDAFFQLVLHPVKATYLINELYNATAKNRLYAHQGRASAGDYAERAEAMFAADQALADQYHSLNNGKWNHFMAQTRIGYTHWNNPPANTMPVTYQYRPHARADMGVAVEGDPLPWPYDGSQLSLPSFSPYGPTRHYIDIFNRGTEPFAFTATPIDEWISVDKTEGTVELGERLYVSIDWDKMPAGKLNGSVFIKGTGWGGASVKVQAHLPGDDTRERIRGFVEHDGHLSIQAAHYSRQQTAGDLAWEKIEQHGHTDASISVFPVTDKSFLELAEAPWVEYDVYLFSSGEVTVKGLFAPSLNFVPGRGLRYAIAFNNEPPQIIDLLADNSHGAWQEAVRKGVRETQSTHTIDEPGQHKLRIYAVDPGVTLQKLIIDTGGLRPSYLGPPESQHR</sequence>
<dbReference type="InterPro" id="IPR042301">
    <property type="entry name" value="GH115_sf"/>
</dbReference>
<dbReference type="InterPro" id="IPR031924">
    <property type="entry name" value="GH115"/>
</dbReference>
<dbReference type="Pfam" id="PF03648">
    <property type="entry name" value="Glyco_hydro_67N"/>
    <property type="match status" value="1"/>
</dbReference>
<dbReference type="Gene3D" id="3.20.20.520">
    <property type="entry name" value="Glycosyl hydrolase family 115"/>
    <property type="match status" value="1"/>
</dbReference>
<evidence type="ECO:0000256" key="1">
    <source>
        <dbReference type="ARBA" id="ARBA00022801"/>
    </source>
</evidence>
<dbReference type="Gene3D" id="3.30.379.10">
    <property type="entry name" value="Chitobiase/beta-hexosaminidase domain 2-like"/>
    <property type="match status" value="1"/>
</dbReference>
<dbReference type="InterPro" id="IPR041437">
    <property type="entry name" value="GH115_C"/>
</dbReference>
<dbReference type="Pfam" id="PF17829">
    <property type="entry name" value="GH115_C"/>
    <property type="match status" value="1"/>
</dbReference>
<evidence type="ECO:0000313" key="5">
    <source>
        <dbReference type="EMBL" id="MDO3383102.1"/>
    </source>
</evidence>
<dbReference type="SUPFAM" id="SSF55545">
    <property type="entry name" value="beta-N-acetylhexosaminidase-like domain"/>
    <property type="match status" value="1"/>
</dbReference>
<dbReference type="InterPro" id="IPR029018">
    <property type="entry name" value="Hex-like_dom2"/>
</dbReference>
<protein>
    <submittedName>
        <fullName evidence="5">Glycosyl hydrolase 115 family protein</fullName>
    </submittedName>
</protein>
<dbReference type="InterPro" id="IPR005154">
    <property type="entry name" value="Glyco_hydro_67_aGlcAse_N"/>
</dbReference>
<keyword evidence="2" id="KW-0732">Signal</keyword>
<feature type="signal peptide" evidence="2">
    <location>
        <begin position="1"/>
        <end position="25"/>
    </location>
</feature>
<dbReference type="Proteomes" id="UP001168380">
    <property type="component" value="Unassembled WGS sequence"/>
</dbReference>
<dbReference type="PANTHER" id="PTHR37842:SF2">
    <property type="entry name" value="GYLCOSYL HYDROLASE 115 C-TERMINAL DOMAIN-CONTAINING PROTEIN"/>
    <property type="match status" value="1"/>
</dbReference>
<dbReference type="EMBL" id="JAULRT010000060">
    <property type="protein sequence ID" value="MDO3383102.1"/>
    <property type="molecule type" value="Genomic_DNA"/>
</dbReference>
<evidence type="ECO:0000259" key="3">
    <source>
        <dbReference type="Pfam" id="PF03648"/>
    </source>
</evidence>
<evidence type="ECO:0000256" key="2">
    <source>
        <dbReference type="SAM" id="SignalP"/>
    </source>
</evidence>
<name>A0ABT8TG91_9GAMM</name>
<dbReference type="Pfam" id="PF15979">
    <property type="entry name" value="Glyco_hydro_115"/>
    <property type="match status" value="1"/>
</dbReference>
<evidence type="ECO:0000259" key="4">
    <source>
        <dbReference type="Pfam" id="PF17829"/>
    </source>
</evidence>